<sequence>MDQLKLKLQEYYQRYQQMDQRVKPGKEEPGFEEVLDMESDILSQFGLPTSRRFVQILHDFVHHAHVNDQLLDYVSKKLRTAARKYLLAPVISDIDLLEGAKEQKRSPYDVLPELGYPVQDYALFLIGELFYRRNMTASDVLDELKKMQHFDSWNDLALLSKMHNHTTHELYAKLKKQELRFVDDFIQYAHKQAASKLVNKRATPLEEGYTPNYKTITKVQVEDIIFDENTTPSLFGKIKSGRGYARITISLEFSELNQILMSSDELGVEISNHIKKRLAAPNVEKPMVIDIRAEFGDVLKLDNCYLEVYKPQHREGKKWVEDKDNFYFVDKILSKKEFEKRTKDAEVKRKIQECLELIGGSYVYYQRLRRLGITDEEAKLRAGLQDELLFKLSYFLNKVKE</sequence>
<name>A0A1H3YRA0_9BACT</name>
<organism evidence="1 2">
    <name type="scientific">Chitinophaga terrae</name>
    <name type="common">ex Kim and Jung 2007</name>
    <dbReference type="NCBI Taxonomy" id="408074"/>
    <lineage>
        <taxon>Bacteria</taxon>
        <taxon>Pseudomonadati</taxon>
        <taxon>Bacteroidota</taxon>
        <taxon>Chitinophagia</taxon>
        <taxon>Chitinophagales</taxon>
        <taxon>Chitinophagaceae</taxon>
        <taxon>Chitinophaga</taxon>
    </lineage>
</organism>
<dbReference type="RefSeq" id="WP_089759111.1">
    <property type="nucleotide sequence ID" value="NZ_BKAT01000002.1"/>
</dbReference>
<reference evidence="2" key="1">
    <citation type="submission" date="2016-10" db="EMBL/GenBank/DDBJ databases">
        <authorList>
            <person name="Varghese N."/>
            <person name="Submissions S."/>
        </authorList>
    </citation>
    <scope>NUCLEOTIDE SEQUENCE [LARGE SCALE GENOMIC DNA]</scope>
    <source>
        <strain evidence="2">DSM 23920</strain>
    </source>
</reference>
<proteinExistence type="predicted"/>
<evidence type="ECO:0000313" key="2">
    <source>
        <dbReference type="Proteomes" id="UP000199656"/>
    </source>
</evidence>
<keyword evidence="2" id="KW-1185">Reference proteome</keyword>
<evidence type="ECO:0000313" key="1">
    <source>
        <dbReference type="EMBL" id="SEA13534.1"/>
    </source>
</evidence>
<dbReference type="EMBL" id="FNRL01000003">
    <property type="protein sequence ID" value="SEA13534.1"/>
    <property type="molecule type" value="Genomic_DNA"/>
</dbReference>
<dbReference type="OrthoDB" id="619218at2"/>
<dbReference type="AlphaFoldDB" id="A0A1H3YRA0"/>
<protein>
    <submittedName>
        <fullName evidence="1">Uncharacterized protein</fullName>
    </submittedName>
</protein>
<gene>
    <name evidence="1" type="ORF">SAMN05660909_00899</name>
</gene>
<dbReference type="Proteomes" id="UP000199656">
    <property type="component" value="Unassembled WGS sequence"/>
</dbReference>
<accession>A0A1H3YRA0</accession>